<accession>A0A940WGF8</accession>
<organism evidence="2 3">
    <name type="scientific">Microbispora oryzae</name>
    <dbReference type="NCBI Taxonomy" id="2806554"/>
    <lineage>
        <taxon>Bacteria</taxon>
        <taxon>Bacillati</taxon>
        <taxon>Actinomycetota</taxon>
        <taxon>Actinomycetes</taxon>
        <taxon>Streptosporangiales</taxon>
        <taxon>Streptosporangiaceae</taxon>
        <taxon>Microbispora</taxon>
    </lineage>
</organism>
<evidence type="ECO:0000313" key="2">
    <source>
        <dbReference type="EMBL" id="MBP2705061.1"/>
    </source>
</evidence>
<dbReference type="Proteomes" id="UP000674234">
    <property type="component" value="Unassembled WGS sequence"/>
</dbReference>
<dbReference type="EMBL" id="JAFCNB010000007">
    <property type="protein sequence ID" value="MBP2705061.1"/>
    <property type="molecule type" value="Genomic_DNA"/>
</dbReference>
<dbReference type="Pfam" id="PF12697">
    <property type="entry name" value="Abhydrolase_6"/>
    <property type="match status" value="1"/>
</dbReference>
<evidence type="ECO:0000259" key="1">
    <source>
        <dbReference type="Pfam" id="PF12697"/>
    </source>
</evidence>
<dbReference type="Gene3D" id="3.40.50.1820">
    <property type="entry name" value="alpha/beta hydrolase"/>
    <property type="match status" value="1"/>
</dbReference>
<feature type="domain" description="AB hydrolase-1" evidence="1">
    <location>
        <begin position="53"/>
        <end position="274"/>
    </location>
</feature>
<protein>
    <submittedName>
        <fullName evidence="2">Alpha/beta hydrolase</fullName>
    </submittedName>
</protein>
<dbReference type="PANTHER" id="PTHR37017">
    <property type="entry name" value="AB HYDROLASE-1 DOMAIN-CONTAINING PROTEIN-RELATED"/>
    <property type="match status" value="1"/>
</dbReference>
<dbReference type="AlphaFoldDB" id="A0A940WGF8"/>
<dbReference type="InterPro" id="IPR029058">
    <property type="entry name" value="AB_hydrolase_fold"/>
</dbReference>
<proteinExistence type="predicted"/>
<dbReference type="InterPro" id="IPR000073">
    <property type="entry name" value="AB_hydrolase_1"/>
</dbReference>
<dbReference type="PANTHER" id="PTHR37017:SF11">
    <property type="entry name" value="ESTERASE_LIPASE_THIOESTERASE DOMAIN-CONTAINING PROTEIN"/>
    <property type="match status" value="1"/>
</dbReference>
<comment type="caution">
    <text evidence="2">The sequence shown here is derived from an EMBL/GenBank/DDBJ whole genome shotgun (WGS) entry which is preliminary data.</text>
</comment>
<evidence type="ECO:0000313" key="3">
    <source>
        <dbReference type="Proteomes" id="UP000674234"/>
    </source>
</evidence>
<dbReference type="RefSeq" id="WP_210156364.1">
    <property type="nucleotide sequence ID" value="NZ_JAFCNB010000007.1"/>
</dbReference>
<dbReference type="GO" id="GO:0016787">
    <property type="term" value="F:hydrolase activity"/>
    <property type="evidence" value="ECO:0007669"/>
    <property type="project" value="UniProtKB-KW"/>
</dbReference>
<keyword evidence="3" id="KW-1185">Reference proteome</keyword>
<sequence>MTSPPANASLHAKRGPFAVVPLLTAVVFILAALNPAHSAAAQDSRSRTAKPVIVLVHGAWADASSWSRVVARLQDDGYTVRAIANPLRSLSGDAASVKAFLKTLTGPIVLVGHSYGGAVITNAATGNPNIKALVYVNAFAPDAGESATSLAGPDSALSAPDPTTVFDLVPDTLPPTADTELYLKDSTVFTSFANGLSADEKAIVAASQRSATVGALNEPSGTPAWRTIPSWNLIGTKDRIIPQSAQRAMAERAGSTIIEYDAGHVGLMTDPTTVTRVIERAARATVH</sequence>
<dbReference type="SUPFAM" id="SSF53474">
    <property type="entry name" value="alpha/beta-Hydrolases"/>
    <property type="match status" value="1"/>
</dbReference>
<name>A0A940WGF8_9ACTN</name>
<keyword evidence="2" id="KW-0378">Hydrolase</keyword>
<reference evidence="2" key="1">
    <citation type="submission" date="2021-02" db="EMBL/GenBank/DDBJ databases">
        <title>Draft genome sequence of Microbispora sp. RL4-1S isolated from rice leaves in Thailand.</title>
        <authorList>
            <person name="Muangham S."/>
            <person name="Duangmal K."/>
        </authorList>
    </citation>
    <scope>NUCLEOTIDE SEQUENCE</scope>
    <source>
        <strain evidence="2">RL4-1S</strain>
    </source>
</reference>
<gene>
    <name evidence="2" type="ORF">JOL79_14690</name>
</gene>
<dbReference type="InterPro" id="IPR052897">
    <property type="entry name" value="Sec-Metab_Biosynth_Hydrolase"/>
</dbReference>